<keyword evidence="1" id="KW-1133">Transmembrane helix</keyword>
<dbReference type="EMBL" id="MHST01000015">
    <property type="protein sequence ID" value="OHA48805.1"/>
    <property type="molecule type" value="Genomic_DNA"/>
</dbReference>
<evidence type="ECO:0008006" key="4">
    <source>
        <dbReference type="Google" id="ProtNLM"/>
    </source>
</evidence>
<sequence length="292" mass="31893">MSENRSLAGRSSQLGARRLRNRRRARIALVILFLILCAGIIYELNQPALRISKVTVYSDNEAFADIATEAMQGSYFGLLPRNSTLFFPASRIRTEIIASYPDIAAVSLFRNGLTGLTIKTNDRVAIARWCGLAPSAGEEEYCYVFDAGGFIFAALATSTQTVNSFRLYAPLAPLETPAKARQGISDSLSLTGLAGEALEPFRATLADAEKLPAAFDLARKFTALGSPVIMIVLRGDEVNDYLESGTRVTYVLGNEENAFTALASSKDTLNFSDGSLEYVDLRFDGKVYLKRK</sequence>
<proteinExistence type="predicted"/>
<organism evidence="2 3">
    <name type="scientific">Terrybacteria sp. (strain RIFCSPHIGHO2_01_FULL_58_15)</name>
    <dbReference type="NCBI Taxonomy" id="1802363"/>
    <lineage>
        <taxon>Bacteria</taxon>
        <taxon>Candidatus Terryibacteriota</taxon>
    </lineage>
</organism>
<dbReference type="STRING" id="1802363.A2682_00255"/>
<comment type="caution">
    <text evidence="2">The sequence shown here is derived from an EMBL/GenBank/DDBJ whole genome shotgun (WGS) entry which is preliminary data.</text>
</comment>
<dbReference type="Proteomes" id="UP000178690">
    <property type="component" value="Unassembled WGS sequence"/>
</dbReference>
<reference evidence="2 3" key="1">
    <citation type="journal article" date="2016" name="Nat. Commun.">
        <title>Thousands of microbial genomes shed light on interconnected biogeochemical processes in an aquifer system.</title>
        <authorList>
            <person name="Anantharaman K."/>
            <person name="Brown C.T."/>
            <person name="Hug L.A."/>
            <person name="Sharon I."/>
            <person name="Castelle C.J."/>
            <person name="Probst A.J."/>
            <person name="Thomas B.C."/>
            <person name="Singh A."/>
            <person name="Wilkins M.J."/>
            <person name="Karaoz U."/>
            <person name="Brodie E.L."/>
            <person name="Williams K.H."/>
            <person name="Hubbard S.S."/>
            <person name="Banfield J.F."/>
        </authorList>
    </citation>
    <scope>NUCLEOTIDE SEQUENCE [LARGE SCALE GENOMIC DNA]</scope>
    <source>
        <strain evidence="3">RIFCSPHIGHO2_01_FULL_58_15</strain>
    </source>
</reference>
<evidence type="ECO:0000313" key="2">
    <source>
        <dbReference type="EMBL" id="OHA48805.1"/>
    </source>
</evidence>
<feature type="transmembrane region" description="Helical" evidence="1">
    <location>
        <begin position="27"/>
        <end position="44"/>
    </location>
</feature>
<gene>
    <name evidence="2" type="ORF">A2682_00255</name>
</gene>
<accession>A0A1G2PKC4</accession>
<keyword evidence="1" id="KW-0472">Membrane</keyword>
<protein>
    <recommendedName>
        <fullName evidence="4">POTRA domain-containing protein</fullName>
    </recommendedName>
</protein>
<dbReference type="AlphaFoldDB" id="A0A1G2PKC4"/>
<name>A0A1G2PKC4_TERXR</name>
<evidence type="ECO:0000256" key="1">
    <source>
        <dbReference type="SAM" id="Phobius"/>
    </source>
</evidence>
<keyword evidence="1" id="KW-0812">Transmembrane</keyword>
<evidence type="ECO:0000313" key="3">
    <source>
        <dbReference type="Proteomes" id="UP000178690"/>
    </source>
</evidence>